<dbReference type="SUPFAM" id="SSF88713">
    <property type="entry name" value="Glycoside hydrolase/deacetylase"/>
    <property type="match status" value="1"/>
</dbReference>
<dbReference type="GO" id="GO:0016810">
    <property type="term" value="F:hydrolase activity, acting on carbon-nitrogen (but not peptide) bonds"/>
    <property type="evidence" value="ECO:0007669"/>
    <property type="project" value="InterPro"/>
</dbReference>
<dbReference type="GO" id="GO:0005975">
    <property type="term" value="P:carbohydrate metabolic process"/>
    <property type="evidence" value="ECO:0007669"/>
    <property type="project" value="InterPro"/>
</dbReference>
<evidence type="ECO:0000259" key="4">
    <source>
        <dbReference type="PROSITE" id="PS51677"/>
    </source>
</evidence>
<dbReference type="Gene3D" id="3.20.20.370">
    <property type="entry name" value="Glycoside hydrolase/deacetylase"/>
    <property type="match status" value="1"/>
</dbReference>
<dbReference type="RefSeq" id="WP_119357474.1">
    <property type="nucleotide sequence ID" value="NZ_BJXM01000004.1"/>
</dbReference>
<dbReference type="CDD" id="cd10917">
    <property type="entry name" value="CE4_NodB_like_6s_7s"/>
    <property type="match status" value="1"/>
</dbReference>
<keyword evidence="1" id="KW-0479">Metal-binding</keyword>
<evidence type="ECO:0000313" key="5">
    <source>
        <dbReference type="EMBL" id="RIH92121.1"/>
    </source>
</evidence>
<name>A0A399FBR7_9DEIN</name>
<dbReference type="GO" id="GO:0046872">
    <property type="term" value="F:metal ion binding"/>
    <property type="evidence" value="ECO:0007669"/>
    <property type="project" value="UniProtKB-KW"/>
</dbReference>
<dbReference type="GO" id="GO:0016020">
    <property type="term" value="C:membrane"/>
    <property type="evidence" value="ECO:0007669"/>
    <property type="project" value="TreeGrafter"/>
</dbReference>
<dbReference type="OrthoDB" id="9812065at2"/>
<evidence type="ECO:0000256" key="2">
    <source>
        <dbReference type="ARBA" id="ARBA00022801"/>
    </source>
</evidence>
<feature type="chain" id="PRO_5030071913" evidence="3">
    <location>
        <begin position="21"/>
        <end position="415"/>
    </location>
</feature>
<dbReference type="Proteomes" id="UP000266178">
    <property type="component" value="Unassembled WGS sequence"/>
</dbReference>
<dbReference type="EMBL" id="QWLB01000025">
    <property type="protein sequence ID" value="RIH92121.1"/>
    <property type="molecule type" value="Genomic_DNA"/>
</dbReference>
<keyword evidence="2 5" id="KW-0378">Hydrolase</keyword>
<dbReference type="PANTHER" id="PTHR10587">
    <property type="entry name" value="GLYCOSYL TRANSFERASE-RELATED"/>
    <property type="match status" value="1"/>
</dbReference>
<accession>A0A399FBR7</accession>
<dbReference type="InterPro" id="IPR002509">
    <property type="entry name" value="NODB_dom"/>
</dbReference>
<proteinExistence type="predicted"/>
<dbReference type="Pfam" id="PF01522">
    <property type="entry name" value="Polysacc_deac_1"/>
    <property type="match status" value="1"/>
</dbReference>
<gene>
    <name evidence="5" type="primary">pdaA</name>
    <name evidence="5" type="ORF">Mgrana_01998</name>
</gene>
<dbReference type="InterPro" id="IPR011330">
    <property type="entry name" value="Glyco_hydro/deAcase_b/a-brl"/>
</dbReference>
<protein>
    <submittedName>
        <fullName evidence="5">Peptidoglycan-N-acetylmuramic acid deacetylase PdaA</fullName>
        <ecNumber evidence="5">3.5.1.-</ecNumber>
    </submittedName>
</protein>
<dbReference type="PROSITE" id="PS51677">
    <property type="entry name" value="NODB"/>
    <property type="match status" value="1"/>
</dbReference>
<feature type="domain" description="NodB homology" evidence="4">
    <location>
        <begin position="220"/>
        <end position="397"/>
    </location>
</feature>
<reference evidence="5 6" key="1">
    <citation type="submission" date="2018-08" db="EMBL/GenBank/DDBJ databases">
        <title>Meiothermus granaticius genome AF-68 sequencing project.</title>
        <authorList>
            <person name="Da Costa M.S."/>
            <person name="Albuquerque L."/>
            <person name="Raposo P."/>
            <person name="Froufe H.J.C."/>
            <person name="Barroso C.S."/>
            <person name="Egas C."/>
        </authorList>
    </citation>
    <scope>NUCLEOTIDE SEQUENCE [LARGE SCALE GENOMIC DNA]</scope>
    <source>
        <strain evidence="5 6">AF-68</strain>
    </source>
</reference>
<dbReference type="AlphaFoldDB" id="A0A399FBR7"/>
<sequence length="415" mass="45311">MQRYRLVLTALLWSLSAALAQPQAPLPKVEPILPGEVQPLAPGQLPPPVLPQISLTPAIPEVRRISYASNGFIEVAAALVLVPEEDTNPEYLLSKAQQVARATFAARPSLEEVDLSLYSAKDYAGFGGPLPRFTAAVNKARLPAFLALNLGSLHSYDHLWLNPGDSVYGPPAPYTSELERTPRFQGTGAQVRAQQLEQTAASQQGGVLGNLLYHGDPSRPLAALTFDDAPHPLYTPLLLDALRRARVRATFFCIGRNAKAYPYFIRDLSREGHEIGNHTYHHVRLNNLDAASIRQEIVLANQVLEGITGKPVHFFRPPGGRFSPTVLSVVRELGMTMAFWTDDPADFDNLGDARLENRLVSKLRPGGIVLLHDNVLQTTQVLSSFLSVAERQGIRLDTLGALVRRAAPSVTSAQP</sequence>
<dbReference type="PANTHER" id="PTHR10587:SF133">
    <property type="entry name" value="CHITIN DEACETYLASE 1-RELATED"/>
    <property type="match status" value="1"/>
</dbReference>
<keyword evidence="3" id="KW-0732">Signal</keyword>
<evidence type="ECO:0000256" key="1">
    <source>
        <dbReference type="ARBA" id="ARBA00022723"/>
    </source>
</evidence>
<dbReference type="InterPro" id="IPR050248">
    <property type="entry name" value="Polysacc_deacetylase_ArnD"/>
</dbReference>
<evidence type="ECO:0000256" key="3">
    <source>
        <dbReference type="SAM" id="SignalP"/>
    </source>
</evidence>
<dbReference type="EC" id="3.5.1.-" evidence="5"/>
<keyword evidence="6" id="KW-1185">Reference proteome</keyword>
<evidence type="ECO:0000313" key="6">
    <source>
        <dbReference type="Proteomes" id="UP000266178"/>
    </source>
</evidence>
<feature type="signal peptide" evidence="3">
    <location>
        <begin position="1"/>
        <end position="20"/>
    </location>
</feature>
<organism evidence="5 6">
    <name type="scientific">Meiothermus granaticius NBRC 107808</name>
    <dbReference type="NCBI Taxonomy" id="1227551"/>
    <lineage>
        <taxon>Bacteria</taxon>
        <taxon>Thermotogati</taxon>
        <taxon>Deinococcota</taxon>
        <taxon>Deinococci</taxon>
        <taxon>Thermales</taxon>
        <taxon>Thermaceae</taxon>
        <taxon>Meiothermus</taxon>
    </lineage>
</organism>
<comment type="caution">
    <text evidence="5">The sequence shown here is derived from an EMBL/GenBank/DDBJ whole genome shotgun (WGS) entry which is preliminary data.</text>
</comment>